<dbReference type="AlphaFoldDB" id="H8K6Q8"/>
<dbReference type="HOGENOM" id="CLU_3221346_0_0_5"/>
<name>H8K6Q8_RICAC</name>
<reference evidence="2" key="1">
    <citation type="submission" date="2012-02" db="EMBL/GenBank/DDBJ databases">
        <title>Complete genome sequence of Rickettsia australis strain Cutlack.</title>
        <authorList>
            <person name="Johnson S.L."/>
            <person name="Munk A.C."/>
            <person name="Han S."/>
            <person name="Bruce D.C."/>
            <person name="Dasch G.A."/>
        </authorList>
    </citation>
    <scope>NUCLEOTIDE SEQUENCE [LARGE SCALE GENOMIC DNA]</scope>
    <source>
        <strain evidence="2">Cutlack</strain>
    </source>
</reference>
<proteinExistence type="predicted"/>
<dbReference type="RefSeq" id="WP_014412482.1">
    <property type="nucleotide sequence ID" value="NC_017058.1"/>
</dbReference>
<dbReference type="KEGG" id="rau:MC5_02965"/>
<protein>
    <submittedName>
        <fullName evidence="1">MFS type sugar transporter</fullName>
    </submittedName>
</protein>
<evidence type="ECO:0000313" key="2">
    <source>
        <dbReference type="Proteomes" id="UP000007589"/>
    </source>
</evidence>
<evidence type="ECO:0000313" key="1">
    <source>
        <dbReference type="EMBL" id="AFC70951.1"/>
    </source>
</evidence>
<keyword evidence="2" id="KW-1185">Reference proteome</keyword>
<sequence>MALIGVSHFGVGAGIALGSAARTTLRETPDFVDAKRRTRNDKRQ</sequence>
<organism evidence="1 2">
    <name type="scientific">Rickettsia australis (strain Cutlack)</name>
    <dbReference type="NCBI Taxonomy" id="1105110"/>
    <lineage>
        <taxon>Bacteria</taxon>
        <taxon>Pseudomonadati</taxon>
        <taxon>Pseudomonadota</taxon>
        <taxon>Alphaproteobacteria</taxon>
        <taxon>Rickettsiales</taxon>
        <taxon>Rickettsiaceae</taxon>
        <taxon>Rickettsieae</taxon>
        <taxon>Rickettsia</taxon>
        <taxon>spotted fever group</taxon>
    </lineage>
</organism>
<keyword evidence="1" id="KW-0762">Sugar transport</keyword>
<dbReference type="Proteomes" id="UP000007589">
    <property type="component" value="Chromosome"/>
</dbReference>
<keyword evidence="1" id="KW-0813">Transport</keyword>
<accession>H8K6Q8</accession>
<dbReference type="EMBL" id="CP003338">
    <property type="protein sequence ID" value="AFC70951.1"/>
    <property type="molecule type" value="Genomic_DNA"/>
</dbReference>
<gene>
    <name evidence="1" type="ordered locus">MC5_02965</name>
</gene>